<evidence type="ECO:0000256" key="1">
    <source>
        <dbReference type="ARBA" id="ARBA00023125"/>
    </source>
</evidence>
<accession>W4L7L6</accession>
<proteinExistence type="predicted"/>
<name>W4L7L6_ENTF1</name>
<dbReference type="HOGENOM" id="CLU_1892348_0_0_7"/>
<feature type="DNA-binding region" description="OmpR/PhoB-type" evidence="2">
    <location>
        <begin position="1"/>
        <end position="49"/>
    </location>
</feature>
<dbReference type="Proteomes" id="UP000019141">
    <property type="component" value="Unassembled WGS sequence"/>
</dbReference>
<dbReference type="GO" id="GO:0003677">
    <property type="term" value="F:DNA binding"/>
    <property type="evidence" value="ECO:0007669"/>
    <property type="project" value="UniProtKB-UniRule"/>
</dbReference>
<evidence type="ECO:0000313" key="6">
    <source>
        <dbReference type="Proteomes" id="UP000019141"/>
    </source>
</evidence>
<feature type="region of interest" description="Disordered" evidence="3">
    <location>
        <begin position="75"/>
        <end position="101"/>
    </location>
</feature>
<dbReference type="GO" id="GO:0000160">
    <property type="term" value="P:phosphorelay signal transduction system"/>
    <property type="evidence" value="ECO:0007669"/>
    <property type="project" value="InterPro"/>
</dbReference>
<organism evidence="5 6">
    <name type="scientific">Entotheonella factor</name>
    <dbReference type="NCBI Taxonomy" id="1429438"/>
    <lineage>
        <taxon>Bacteria</taxon>
        <taxon>Pseudomonadati</taxon>
        <taxon>Nitrospinota/Tectimicrobiota group</taxon>
        <taxon>Candidatus Tectimicrobiota</taxon>
        <taxon>Candidatus Entotheonellia</taxon>
        <taxon>Candidatus Entotheonellales</taxon>
        <taxon>Candidatus Entotheonellaceae</taxon>
        <taxon>Candidatus Entotheonella</taxon>
    </lineage>
</organism>
<evidence type="ECO:0000259" key="4">
    <source>
        <dbReference type="PROSITE" id="PS51755"/>
    </source>
</evidence>
<dbReference type="InterPro" id="IPR016032">
    <property type="entry name" value="Sig_transdc_resp-reg_C-effctor"/>
</dbReference>
<gene>
    <name evidence="5" type="ORF">ETSY1_38200</name>
</gene>
<protein>
    <recommendedName>
        <fullName evidence="4">OmpR/PhoB-type domain-containing protein</fullName>
    </recommendedName>
</protein>
<dbReference type="PROSITE" id="PS51755">
    <property type="entry name" value="OMPR_PHOB"/>
    <property type="match status" value="1"/>
</dbReference>
<dbReference type="SUPFAM" id="SSF46894">
    <property type="entry name" value="C-terminal effector domain of the bipartite response regulators"/>
    <property type="match status" value="1"/>
</dbReference>
<feature type="domain" description="OmpR/PhoB-type" evidence="4">
    <location>
        <begin position="1"/>
        <end position="49"/>
    </location>
</feature>
<keyword evidence="1 2" id="KW-0238">DNA-binding</keyword>
<sequence>MYTHLWPDQFVSESALTYCIATARKAVGDTGRRQRTIKTVHRRGYTFIAPVYPQAGNPETSTEACTEAAQMASPLTQGTETHVPEPAAAPPAPAPDPVPLTAERRQLTVMWCSMAAASESARPLDPEEQHELLL</sequence>
<reference evidence="5 6" key="1">
    <citation type="journal article" date="2014" name="Nature">
        <title>An environmental bacterial taxon with a large and distinct metabolic repertoire.</title>
        <authorList>
            <person name="Wilson M.C."/>
            <person name="Mori T."/>
            <person name="Ruckert C."/>
            <person name="Uria A.R."/>
            <person name="Helf M.J."/>
            <person name="Takada K."/>
            <person name="Gernert C."/>
            <person name="Steffens U.A."/>
            <person name="Heycke N."/>
            <person name="Schmitt S."/>
            <person name="Rinke C."/>
            <person name="Helfrich E.J."/>
            <person name="Brachmann A.O."/>
            <person name="Gurgui C."/>
            <person name="Wakimoto T."/>
            <person name="Kracht M."/>
            <person name="Crusemann M."/>
            <person name="Hentschel U."/>
            <person name="Abe I."/>
            <person name="Matsunaga S."/>
            <person name="Kalinowski J."/>
            <person name="Takeyama H."/>
            <person name="Piel J."/>
        </authorList>
    </citation>
    <scope>NUCLEOTIDE SEQUENCE [LARGE SCALE GENOMIC DNA]</scope>
    <source>
        <strain evidence="6">TSY1</strain>
    </source>
</reference>
<dbReference type="Gene3D" id="1.10.10.10">
    <property type="entry name" value="Winged helix-like DNA-binding domain superfamily/Winged helix DNA-binding domain"/>
    <property type="match status" value="1"/>
</dbReference>
<dbReference type="InterPro" id="IPR036388">
    <property type="entry name" value="WH-like_DNA-bd_sf"/>
</dbReference>
<dbReference type="EMBL" id="AZHW01001192">
    <property type="protein sequence ID" value="ETW93675.1"/>
    <property type="molecule type" value="Genomic_DNA"/>
</dbReference>
<evidence type="ECO:0000313" key="5">
    <source>
        <dbReference type="EMBL" id="ETW93675.1"/>
    </source>
</evidence>
<comment type="caution">
    <text evidence="5">The sequence shown here is derived from an EMBL/GenBank/DDBJ whole genome shotgun (WGS) entry which is preliminary data.</text>
</comment>
<feature type="compositionally biased region" description="Pro residues" evidence="3">
    <location>
        <begin position="87"/>
        <end position="98"/>
    </location>
</feature>
<dbReference type="GO" id="GO:0006355">
    <property type="term" value="P:regulation of DNA-templated transcription"/>
    <property type="evidence" value="ECO:0007669"/>
    <property type="project" value="InterPro"/>
</dbReference>
<dbReference type="Pfam" id="PF00486">
    <property type="entry name" value="Trans_reg_C"/>
    <property type="match status" value="1"/>
</dbReference>
<evidence type="ECO:0000256" key="3">
    <source>
        <dbReference type="SAM" id="MobiDB-lite"/>
    </source>
</evidence>
<dbReference type="AlphaFoldDB" id="W4L7L6"/>
<evidence type="ECO:0000256" key="2">
    <source>
        <dbReference type="PROSITE-ProRule" id="PRU01091"/>
    </source>
</evidence>
<keyword evidence="6" id="KW-1185">Reference proteome</keyword>
<dbReference type="InterPro" id="IPR001867">
    <property type="entry name" value="OmpR/PhoB-type_DNA-bd"/>
</dbReference>